<keyword evidence="4" id="KW-1185">Reference proteome</keyword>
<evidence type="ECO:0000313" key="4">
    <source>
        <dbReference type="Proteomes" id="UP000541444"/>
    </source>
</evidence>
<dbReference type="InterPro" id="IPR011989">
    <property type="entry name" value="ARM-like"/>
</dbReference>
<comment type="caution">
    <text evidence="3">The sequence shown here is derived from an EMBL/GenBank/DDBJ whole genome shotgun (WGS) entry which is preliminary data.</text>
</comment>
<gene>
    <name evidence="3" type="ORF">GIB67_031565</name>
</gene>
<sequence length="160" mass="16959">MLLESSQNTTIHRVASGAIVNFAMSDMNQVLKMSKGGAQLLANVASKSNDPQTLWMVAGAITNLGGNQKLHEMLIEDDGIKALLGMAKCGNSDVIAQDGALSWLITNSIVTLSSTKRHIELAICHLAQNDDNAQDFISTGAGKELSRISLESSCEDISAT</sequence>
<protein>
    <submittedName>
        <fullName evidence="3">Uncharacterized protein</fullName>
    </submittedName>
</protein>
<proteinExistence type="inferred from homology"/>
<dbReference type="AlphaFoldDB" id="A0A7J7PC92"/>
<accession>A0A7J7PC92</accession>
<dbReference type="GO" id="GO:0071562">
    <property type="term" value="P:nucleus-vacuole junction assembly"/>
    <property type="evidence" value="ECO:0007669"/>
    <property type="project" value="InterPro"/>
</dbReference>
<dbReference type="InterPro" id="IPR045156">
    <property type="entry name" value="Vac8"/>
</dbReference>
<dbReference type="PANTHER" id="PTHR47249">
    <property type="entry name" value="VACUOLAR PROTEIN 8"/>
    <property type="match status" value="1"/>
</dbReference>
<evidence type="ECO:0000313" key="3">
    <source>
        <dbReference type="EMBL" id="KAF6176754.1"/>
    </source>
</evidence>
<name>A0A7J7PC92_9MAGN</name>
<dbReference type="Gene3D" id="1.25.10.10">
    <property type="entry name" value="Leucine-rich Repeat Variant"/>
    <property type="match status" value="1"/>
</dbReference>
<evidence type="ECO:0000256" key="2">
    <source>
        <dbReference type="ARBA" id="ARBA00022737"/>
    </source>
</evidence>
<dbReference type="EMBL" id="JACGCM010000049">
    <property type="protein sequence ID" value="KAF6176754.1"/>
    <property type="molecule type" value="Genomic_DNA"/>
</dbReference>
<dbReference type="PANTHER" id="PTHR47249:SF1">
    <property type="entry name" value="VACUOLAR PROTEIN 8"/>
    <property type="match status" value="1"/>
</dbReference>
<comment type="similarity">
    <text evidence="1">Belongs to the beta-catenin family.</text>
</comment>
<dbReference type="SUPFAM" id="SSF48371">
    <property type="entry name" value="ARM repeat"/>
    <property type="match status" value="1"/>
</dbReference>
<dbReference type="OrthoDB" id="1999810at2759"/>
<organism evidence="3 4">
    <name type="scientific">Kingdonia uniflora</name>
    <dbReference type="NCBI Taxonomy" id="39325"/>
    <lineage>
        <taxon>Eukaryota</taxon>
        <taxon>Viridiplantae</taxon>
        <taxon>Streptophyta</taxon>
        <taxon>Embryophyta</taxon>
        <taxon>Tracheophyta</taxon>
        <taxon>Spermatophyta</taxon>
        <taxon>Magnoliopsida</taxon>
        <taxon>Ranunculales</taxon>
        <taxon>Circaeasteraceae</taxon>
        <taxon>Kingdonia</taxon>
    </lineage>
</organism>
<dbReference type="Proteomes" id="UP000541444">
    <property type="component" value="Unassembled WGS sequence"/>
</dbReference>
<dbReference type="InterPro" id="IPR016024">
    <property type="entry name" value="ARM-type_fold"/>
</dbReference>
<evidence type="ECO:0000256" key="1">
    <source>
        <dbReference type="ARBA" id="ARBA00005462"/>
    </source>
</evidence>
<reference evidence="3 4" key="1">
    <citation type="journal article" date="2020" name="IScience">
        <title>Genome Sequencing of the Endangered Kingdonia uniflora (Circaeasteraceae, Ranunculales) Reveals Potential Mechanisms of Evolutionary Specialization.</title>
        <authorList>
            <person name="Sun Y."/>
            <person name="Deng T."/>
            <person name="Zhang A."/>
            <person name="Moore M.J."/>
            <person name="Landis J.B."/>
            <person name="Lin N."/>
            <person name="Zhang H."/>
            <person name="Zhang X."/>
            <person name="Huang J."/>
            <person name="Zhang X."/>
            <person name="Sun H."/>
            <person name="Wang H."/>
        </authorList>
    </citation>
    <scope>NUCLEOTIDE SEQUENCE [LARGE SCALE GENOMIC DNA]</scope>
    <source>
        <strain evidence="3">TB1705</strain>
        <tissue evidence="3">Leaf</tissue>
    </source>
</reference>
<dbReference type="GO" id="GO:0043495">
    <property type="term" value="F:protein-membrane adaptor activity"/>
    <property type="evidence" value="ECO:0007669"/>
    <property type="project" value="InterPro"/>
</dbReference>
<keyword evidence="2" id="KW-0677">Repeat</keyword>